<gene>
    <name evidence="3" type="ordered locus">Tbis_1228</name>
</gene>
<dbReference type="InterPro" id="IPR036890">
    <property type="entry name" value="HATPase_C_sf"/>
</dbReference>
<keyword evidence="3" id="KW-0418">Kinase</keyword>
<keyword evidence="4" id="KW-1185">Reference proteome</keyword>
<dbReference type="InterPro" id="IPR003594">
    <property type="entry name" value="HATPase_dom"/>
</dbReference>
<dbReference type="HOGENOM" id="CLU_090336_4_1_11"/>
<dbReference type="AlphaFoldDB" id="D6Y8Q0"/>
<protein>
    <submittedName>
        <fullName evidence="3">Putative signal transduction histidine kinase</fullName>
    </submittedName>
</protein>
<dbReference type="InterPro" id="IPR050267">
    <property type="entry name" value="Anti-sigma-factor_SerPK"/>
</dbReference>
<dbReference type="Gene3D" id="3.30.565.10">
    <property type="entry name" value="Histidine kinase-like ATPase, C-terminal domain"/>
    <property type="match status" value="1"/>
</dbReference>
<dbReference type="EMBL" id="CP001874">
    <property type="protein sequence ID" value="ADG87947.1"/>
    <property type="molecule type" value="Genomic_DNA"/>
</dbReference>
<dbReference type="eggNOG" id="COG2172">
    <property type="taxonomic scope" value="Bacteria"/>
</dbReference>
<evidence type="ECO:0000256" key="1">
    <source>
        <dbReference type="ARBA" id="ARBA00022527"/>
    </source>
</evidence>
<reference evidence="3 4" key="1">
    <citation type="submission" date="2010-01" db="EMBL/GenBank/DDBJ databases">
        <title>The complete genome of Thermobispora bispora DSM 43833.</title>
        <authorList>
            <consortium name="US DOE Joint Genome Institute (JGI-PGF)"/>
            <person name="Lucas S."/>
            <person name="Copeland A."/>
            <person name="Lapidus A."/>
            <person name="Glavina del Rio T."/>
            <person name="Dalin E."/>
            <person name="Tice H."/>
            <person name="Bruce D."/>
            <person name="Goodwin L."/>
            <person name="Pitluck S."/>
            <person name="Kyrpides N."/>
            <person name="Mavromatis K."/>
            <person name="Ivanova N."/>
            <person name="Mikhailova N."/>
            <person name="Chertkov O."/>
            <person name="Brettin T."/>
            <person name="Detter J.C."/>
            <person name="Han C."/>
            <person name="Larimer F."/>
            <person name="Land M."/>
            <person name="Hauser L."/>
            <person name="Markowitz V."/>
            <person name="Cheng J.-F."/>
            <person name="Hugenholtz P."/>
            <person name="Woyke T."/>
            <person name="Wu D."/>
            <person name="Jando M."/>
            <person name="Schneider S."/>
            <person name="Klenk H.-P."/>
            <person name="Eisen J.A."/>
        </authorList>
    </citation>
    <scope>NUCLEOTIDE SEQUENCE [LARGE SCALE GENOMIC DNA]</scope>
    <source>
        <strain evidence="4">ATCC 19993 / DSM 43833 / CBS 139.67 / JCM 10125 / KCTC 9307 / NBRC 14880 / R51</strain>
    </source>
</reference>
<dbReference type="KEGG" id="tbi:Tbis_1228"/>
<organism evidence="3 4">
    <name type="scientific">Thermobispora bispora (strain ATCC 19993 / DSM 43833 / CBS 139.67 / JCM 10125 / KCTC 9307 / NBRC 14880 / R51)</name>
    <dbReference type="NCBI Taxonomy" id="469371"/>
    <lineage>
        <taxon>Bacteria</taxon>
        <taxon>Bacillati</taxon>
        <taxon>Actinomycetota</taxon>
        <taxon>Actinomycetes</taxon>
        <taxon>Streptosporangiales</taxon>
        <taxon>Streptosporangiaceae</taxon>
        <taxon>Thermobispora</taxon>
    </lineage>
</organism>
<accession>D6Y8Q0</accession>
<dbReference type="PANTHER" id="PTHR35526">
    <property type="entry name" value="ANTI-SIGMA-F FACTOR RSBW-RELATED"/>
    <property type="match status" value="1"/>
</dbReference>
<keyword evidence="3" id="KW-0808">Transferase</keyword>
<dbReference type="SUPFAM" id="SSF55874">
    <property type="entry name" value="ATPase domain of HSP90 chaperone/DNA topoisomerase II/histidine kinase"/>
    <property type="match status" value="1"/>
</dbReference>
<proteinExistence type="predicted"/>
<sequence length="169" mass="18056">MQPANVTRGHARSPLLDWWPPIVWWPEPARDLIEPGSPPVSATLVLSPIAESVWSARNFALGALAGWDMTGLADGMGLVVSELVTNALRHGLALCGGPRREVIRLALVRRGRLVTCVVFDPGPGTPVLRDPSPFEPGGLGLHIVESLSVRWGWCPVAPRGKAVWAVLGG</sequence>
<name>D6Y8Q0_THEBD</name>
<evidence type="ECO:0000259" key="2">
    <source>
        <dbReference type="Pfam" id="PF13581"/>
    </source>
</evidence>
<feature type="domain" description="Histidine kinase/HSP90-like ATPase" evidence="2">
    <location>
        <begin position="72"/>
        <end position="151"/>
    </location>
</feature>
<dbReference type="STRING" id="469371.Tbis_1228"/>
<keyword evidence="1" id="KW-0723">Serine/threonine-protein kinase</keyword>
<dbReference type="RefSeq" id="WP_013131480.1">
    <property type="nucleotide sequence ID" value="NC_014165.1"/>
</dbReference>
<dbReference type="Pfam" id="PF13581">
    <property type="entry name" value="HATPase_c_2"/>
    <property type="match status" value="1"/>
</dbReference>
<dbReference type="Proteomes" id="UP000006640">
    <property type="component" value="Chromosome"/>
</dbReference>
<dbReference type="GO" id="GO:0004674">
    <property type="term" value="F:protein serine/threonine kinase activity"/>
    <property type="evidence" value="ECO:0007669"/>
    <property type="project" value="UniProtKB-KW"/>
</dbReference>
<evidence type="ECO:0000313" key="4">
    <source>
        <dbReference type="Proteomes" id="UP000006640"/>
    </source>
</evidence>
<dbReference type="CDD" id="cd16936">
    <property type="entry name" value="HATPase_RsbW-like"/>
    <property type="match status" value="1"/>
</dbReference>
<dbReference type="PANTHER" id="PTHR35526:SF3">
    <property type="entry name" value="ANTI-SIGMA-F FACTOR RSBW"/>
    <property type="match status" value="1"/>
</dbReference>
<evidence type="ECO:0000313" key="3">
    <source>
        <dbReference type="EMBL" id="ADG87947.1"/>
    </source>
</evidence>